<dbReference type="EMBL" id="DS022304">
    <property type="protein sequence ID" value="OAJ40755.1"/>
    <property type="molecule type" value="Genomic_DNA"/>
</dbReference>
<evidence type="ECO:0000313" key="1">
    <source>
        <dbReference type="EMBL" id="OAJ40755.1"/>
    </source>
</evidence>
<gene>
    <name evidence="1" type="ORF">BDEG_24455</name>
</gene>
<protein>
    <submittedName>
        <fullName evidence="1">Uncharacterized protein</fullName>
    </submittedName>
</protein>
<dbReference type="AlphaFoldDB" id="A0A177WM46"/>
<reference evidence="1 2" key="2">
    <citation type="submission" date="2016-05" db="EMBL/GenBank/DDBJ databases">
        <title>Lineage-specific infection strategies underlie the spectrum of fungal disease in amphibians.</title>
        <authorList>
            <person name="Cuomo C.A."/>
            <person name="Farrer R.A."/>
            <person name="James T."/>
            <person name="Longcore J."/>
            <person name="Birren B."/>
        </authorList>
    </citation>
    <scope>NUCLEOTIDE SEQUENCE [LARGE SCALE GENOMIC DNA]</scope>
    <source>
        <strain evidence="1 2">JEL423</strain>
    </source>
</reference>
<dbReference type="Proteomes" id="UP000077115">
    <property type="component" value="Unassembled WGS sequence"/>
</dbReference>
<dbReference type="VEuPathDB" id="FungiDB:BDEG_24455"/>
<evidence type="ECO:0000313" key="2">
    <source>
        <dbReference type="Proteomes" id="UP000077115"/>
    </source>
</evidence>
<sequence length="105" mass="12009">MFQKQEDRCSVVYCVGSIQSHTFGLCDPKSLFNIEQVSKQPVFIIAHGQFILPRETKNYSKDQLSALCPHSTYYPSVMEDYCFTKIVSAIVIYGRMALYQLVNSL</sequence>
<name>A0A177WM46_BATDL</name>
<organism evidence="1 2">
    <name type="scientific">Batrachochytrium dendrobatidis (strain JEL423)</name>
    <dbReference type="NCBI Taxonomy" id="403673"/>
    <lineage>
        <taxon>Eukaryota</taxon>
        <taxon>Fungi</taxon>
        <taxon>Fungi incertae sedis</taxon>
        <taxon>Chytridiomycota</taxon>
        <taxon>Chytridiomycota incertae sedis</taxon>
        <taxon>Chytridiomycetes</taxon>
        <taxon>Rhizophydiales</taxon>
        <taxon>Rhizophydiales incertae sedis</taxon>
        <taxon>Batrachochytrium</taxon>
    </lineage>
</organism>
<proteinExistence type="predicted"/>
<reference evidence="1 2" key="1">
    <citation type="submission" date="2006-10" db="EMBL/GenBank/DDBJ databases">
        <title>The Genome Sequence of Batrachochytrium dendrobatidis JEL423.</title>
        <authorList>
            <consortium name="The Broad Institute Genome Sequencing Platform"/>
            <person name="Birren B."/>
            <person name="Lander E."/>
            <person name="Galagan J."/>
            <person name="Cuomo C."/>
            <person name="Devon K."/>
            <person name="Jaffe D."/>
            <person name="Butler J."/>
            <person name="Alvarez P."/>
            <person name="Gnerre S."/>
            <person name="Grabherr M."/>
            <person name="Kleber M."/>
            <person name="Mauceli E."/>
            <person name="Brockman W."/>
            <person name="Young S."/>
            <person name="LaButti K."/>
            <person name="Sykes S."/>
            <person name="DeCaprio D."/>
            <person name="Crawford M."/>
            <person name="Koehrsen M."/>
            <person name="Engels R."/>
            <person name="Montgomery P."/>
            <person name="Pearson M."/>
            <person name="Howarth C."/>
            <person name="Larson L."/>
            <person name="White J."/>
            <person name="O'Leary S."/>
            <person name="Kodira C."/>
            <person name="Zeng Q."/>
            <person name="Yandava C."/>
            <person name="Alvarado L."/>
            <person name="Longcore J."/>
            <person name="James T."/>
        </authorList>
    </citation>
    <scope>NUCLEOTIDE SEQUENCE [LARGE SCALE GENOMIC DNA]</scope>
    <source>
        <strain evidence="1 2">JEL423</strain>
    </source>
</reference>
<accession>A0A177WM46</accession>